<keyword evidence="2" id="KW-1185">Reference proteome</keyword>
<dbReference type="EMBL" id="PGGM01000031">
    <property type="protein sequence ID" value="PSH55284.1"/>
    <property type="molecule type" value="Genomic_DNA"/>
</dbReference>
<dbReference type="Pfam" id="PF05974">
    <property type="entry name" value="DUF892"/>
    <property type="match status" value="1"/>
</dbReference>
<organism evidence="1 2">
    <name type="scientific">Phyllobacterium sophorae</name>
    <dbReference type="NCBI Taxonomy" id="1520277"/>
    <lineage>
        <taxon>Bacteria</taxon>
        <taxon>Pseudomonadati</taxon>
        <taxon>Pseudomonadota</taxon>
        <taxon>Alphaproteobacteria</taxon>
        <taxon>Hyphomicrobiales</taxon>
        <taxon>Phyllobacteriaceae</taxon>
        <taxon>Phyllobacterium</taxon>
    </lineage>
</organism>
<dbReference type="InterPro" id="IPR012347">
    <property type="entry name" value="Ferritin-like"/>
</dbReference>
<protein>
    <submittedName>
        <fullName evidence="1">Uncharacterized protein</fullName>
    </submittedName>
</protein>
<dbReference type="OrthoDB" id="9795056at2"/>
<proteinExistence type="predicted"/>
<evidence type="ECO:0000313" key="1">
    <source>
        <dbReference type="EMBL" id="PSH55284.1"/>
    </source>
</evidence>
<comment type="caution">
    <text evidence="1">The sequence shown here is derived from an EMBL/GenBank/DDBJ whole genome shotgun (WGS) entry which is preliminary data.</text>
</comment>
<evidence type="ECO:0000313" key="2">
    <source>
        <dbReference type="Proteomes" id="UP000241764"/>
    </source>
</evidence>
<dbReference type="SUPFAM" id="SSF47240">
    <property type="entry name" value="Ferritin-like"/>
    <property type="match status" value="1"/>
</dbReference>
<dbReference type="Proteomes" id="UP000241764">
    <property type="component" value="Unassembled WGS sequence"/>
</dbReference>
<dbReference type="InterPro" id="IPR009078">
    <property type="entry name" value="Ferritin-like_SF"/>
</dbReference>
<sequence length="49" mass="5653">MPEKTLENLFHDALKDIYHAERKILKAPPKMARGANPNLKPAEIIDAWR</sequence>
<gene>
    <name evidence="1" type="ORF">CU103_30775</name>
</gene>
<dbReference type="InterPro" id="IPR010287">
    <property type="entry name" value="DUF892_YciF-like"/>
</dbReference>
<dbReference type="AlphaFoldDB" id="A0A2P7AM60"/>
<reference evidence="2" key="1">
    <citation type="submission" date="2017-11" db="EMBL/GenBank/DDBJ databases">
        <authorList>
            <person name="Kuznetsova I."/>
            <person name="Sazanova A."/>
            <person name="Chirak E."/>
            <person name="Safronova V."/>
            <person name="Willems A."/>
        </authorList>
    </citation>
    <scope>NUCLEOTIDE SEQUENCE [LARGE SCALE GENOMIC DNA]</scope>
    <source>
        <strain evidence="2">CCBAU 03422</strain>
    </source>
</reference>
<accession>A0A2P7AM60</accession>
<name>A0A2P7AM60_9HYPH</name>
<dbReference type="Gene3D" id="1.20.1260.10">
    <property type="match status" value="1"/>
</dbReference>